<reference evidence="5" key="2">
    <citation type="journal article" date="2020" name="Microorganisms">
        <title>Osmotic Adaptation and Compatible Solute Biosynthesis of Phototrophic Bacteria as Revealed from Genome Analyses.</title>
        <authorList>
            <person name="Imhoff J.F."/>
            <person name="Rahn T."/>
            <person name="Kunzel S."/>
            <person name="Keller A."/>
            <person name="Neulinger S.C."/>
        </authorList>
    </citation>
    <scope>NUCLEOTIDE SEQUENCE</scope>
    <source>
        <strain evidence="5">IM 151</strain>
    </source>
</reference>
<evidence type="ECO:0000256" key="2">
    <source>
        <dbReference type="ARBA" id="ARBA00022723"/>
    </source>
</evidence>
<evidence type="ECO:0000313" key="6">
    <source>
        <dbReference type="Proteomes" id="UP001041814"/>
    </source>
</evidence>
<dbReference type="Gene3D" id="6.10.20.100">
    <property type="match status" value="1"/>
</dbReference>
<dbReference type="Gene3D" id="3.40.50.11740">
    <property type="entry name" value="HypD, alpha/beta domain 2"/>
    <property type="match status" value="2"/>
</dbReference>
<evidence type="ECO:0000256" key="3">
    <source>
        <dbReference type="ARBA" id="ARBA00023004"/>
    </source>
</evidence>
<dbReference type="PANTHER" id="PTHR30149:SF0">
    <property type="entry name" value="HYDROGENASE MATURATION FACTOR HYPD"/>
    <property type="match status" value="1"/>
</dbReference>
<dbReference type="InterPro" id="IPR002780">
    <property type="entry name" value="Hyd_form_HypD"/>
</dbReference>
<sequence>MKYVDEFRDHDAAQRLAERIAAEADPARAYGFMEFCGGHTHAIARYGVASLLPANVRMIHGPGCPVCVLPIGRVDQAIALALEHSAILCSYGDTLRVPASGGLSLLKAKARGGDIRMVYSAADALKVARQNPAREVVFFAIGFETTTPPTALVIRQAAAEGLANFSVLCCHVLTPAAIRHVLDSPEVADWGTLPLDGFIGPAHVSIVIGSAPYEPFAAAYRKPVVIAGFEPLDVMQAVLMLLRQVNEGRAEVENEFLRAVGRGGNPAAIAAMAEVFEHRESFEWRGLGTVPDSALRIRPAYAAFDAERRFDLHYRPVPDHKQCECGAILRGLKTPTDCKLFGSVCTPDNAMGSCMVSSEGACAAHYAYGRFRITPEAPAALPLKGATPAAGQSPSAASA</sequence>
<dbReference type="RefSeq" id="WP_200378944.1">
    <property type="nucleotide sequence ID" value="NZ_NRRU01000046.1"/>
</dbReference>
<proteinExistence type="inferred from homology"/>
<reference evidence="5" key="1">
    <citation type="submission" date="2017-08" db="EMBL/GenBank/DDBJ databases">
        <authorList>
            <person name="Imhoff J.F."/>
            <person name="Rahn T."/>
            <person name="Kuenzel S."/>
            <person name="Neulinger S.C."/>
        </authorList>
    </citation>
    <scope>NUCLEOTIDE SEQUENCE</scope>
    <source>
        <strain evidence="5">IM 151</strain>
    </source>
</reference>
<evidence type="ECO:0000313" key="5">
    <source>
        <dbReference type="EMBL" id="MBK1713733.1"/>
    </source>
</evidence>
<organism evidence="5 6">
    <name type="scientific">Rubrivivax gelatinosus</name>
    <name type="common">Rhodocyclus gelatinosus</name>
    <name type="synonym">Rhodopseudomonas gelatinosa</name>
    <dbReference type="NCBI Taxonomy" id="28068"/>
    <lineage>
        <taxon>Bacteria</taxon>
        <taxon>Pseudomonadati</taxon>
        <taxon>Pseudomonadota</taxon>
        <taxon>Betaproteobacteria</taxon>
        <taxon>Burkholderiales</taxon>
        <taxon>Sphaerotilaceae</taxon>
        <taxon>Rubrivivax</taxon>
    </lineage>
</organism>
<keyword evidence="2" id="KW-0479">Metal-binding</keyword>
<keyword evidence="3" id="KW-0408">Iron</keyword>
<gene>
    <name evidence="5" type="ORF">CKO43_13185</name>
</gene>
<dbReference type="Proteomes" id="UP001041814">
    <property type="component" value="Unassembled WGS sequence"/>
</dbReference>
<evidence type="ECO:0000256" key="1">
    <source>
        <dbReference type="ARBA" id="ARBA00007888"/>
    </source>
</evidence>
<dbReference type="Pfam" id="PF01924">
    <property type="entry name" value="HypD"/>
    <property type="match status" value="1"/>
</dbReference>
<dbReference type="PIRSF" id="PIRSF005622">
    <property type="entry name" value="Hydrgn_mat_hypD"/>
    <property type="match status" value="1"/>
</dbReference>
<dbReference type="InterPro" id="IPR042244">
    <property type="entry name" value="HypD_2_sf"/>
</dbReference>
<dbReference type="EMBL" id="NRRU01000046">
    <property type="protein sequence ID" value="MBK1713733.1"/>
    <property type="molecule type" value="Genomic_DNA"/>
</dbReference>
<comment type="similarity">
    <text evidence="1 4">Belongs to the HypD family.</text>
</comment>
<name>A0ABS1DW79_RUBGE</name>
<comment type="caution">
    <text evidence="5">The sequence shown here is derived from an EMBL/GenBank/DDBJ whole genome shotgun (WGS) entry which is preliminary data.</text>
</comment>
<protein>
    <recommendedName>
        <fullName evidence="4">Hydrogenase maturation factor</fullName>
    </recommendedName>
</protein>
<dbReference type="InterPro" id="IPR042243">
    <property type="entry name" value="HypD_1"/>
</dbReference>
<evidence type="ECO:0000256" key="4">
    <source>
        <dbReference type="PIRNR" id="PIRNR005622"/>
    </source>
</evidence>
<keyword evidence="6" id="KW-1185">Reference proteome</keyword>
<accession>A0ABS1DW79</accession>
<dbReference type="NCBIfam" id="TIGR00075">
    <property type="entry name" value="hypD"/>
    <property type="match status" value="1"/>
</dbReference>
<dbReference type="PANTHER" id="PTHR30149">
    <property type="entry name" value="HYDROGENASE PROTEIN ASSEMBLY PROTEIN HYPD"/>
    <property type="match status" value="1"/>
</dbReference>